<evidence type="ECO:0000256" key="8">
    <source>
        <dbReference type="SAM" id="SignalP"/>
    </source>
</evidence>
<keyword evidence="10" id="KW-0675">Receptor</keyword>
<proteinExistence type="inferred from homology"/>
<keyword evidence="3 7" id="KW-1134">Transmembrane beta strand</keyword>
<evidence type="ECO:0000256" key="3">
    <source>
        <dbReference type="ARBA" id="ARBA00022452"/>
    </source>
</evidence>
<dbReference type="EMBL" id="UFQC01000003">
    <property type="protein sequence ID" value="SSW63886.1"/>
    <property type="molecule type" value="Genomic_DNA"/>
</dbReference>
<dbReference type="Proteomes" id="UP000289465">
    <property type="component" value="Unassembled WGS sequence"/>
</dbReference>
<sequence length="878" mass="98122">MPLPSTAATARRRRASAAILCAALAAGVPAMAQPSARPLSYDLPAQPLSDALLALGRQSGLEISFAPAAVAGKTAPALQGEYSPLLALERLLAGSGLSLRADGPGRYIVYVDKTNQFSALRLDAVRVYGDQIGERVFTQEDIAQTPSSNRDISSLVATHPAVRTNPGASGSQNRGSLSVEDISFHGSSPYQNLFQVDGMDATNRIDPASKNLNLQVGNIPSNPQSYFIDTSLLEEVRVHDSFVPVEYGRFTGGVVDARLRRFSGENRLNLDYRWNTSKMTQQQVAEGEENNWAQGKPGYSPEWKKRFYTAVGDVAFNEKSGAVLAMSRRESDITRWNMGVDDKGQPTPGQEVYKDRIDNFLGKFSVHASADTIADLTLKYSDRSETLASDLFRETRWDNNHGARGVSANVDHLFQGARLSLQAGWDRSLSNRESIGDELVTFQPYKLPQYTAGGFGKEQKQQDTWTLRGRIDLDPVRTGAFTHMPYAGAEVQQVNAEFERFQESYSYRRAYASNGTYKDYSKVRYLPGTVNVNYNTAALYLSDRIEWERLALDAGIRYDRETFLGSSNFSPRTRLDWDIFGSGDTLLSAGWSRYYGGEILETALEAEISRLRRQVLDAKGNPVADGGKEYFVEYKGLKLPYDDEWAVSLRQRAAGMEGVLSYVRRNGRDQWAKTGNESEGYKYTNEGLSTTDGVSLTLRTLEPWRLGETRWNMLASWGWQKRKTNKDLVEGYTSDARDPGDFVIYNGSQMRVIDLPPSSFYQPQVASIGLIGAWPRAGLVWSNMLNWRSKRDATIYVGLGPKPDYLERYESGEVPAYWTWDTKLAWQPAFARNLEFTVEVLNVLNRTPAVTASNPNLKTNRSTYQSGRELWLQVGYRF</sequence>
<organism evidence="10 11">
    <name type="scientific">Achromobacter veterisilvae</name>
    <dbReference type="NCBI Taxonomy" id="2069367"/>
    <lineage>
        <taxon>Bacteria</taxon>
        <taxon>Pseudomonadati</taxon>
        <taxon>Pseudomonadota</taxon>
        <taxon>Betaproteobacteria</taxon>
        <taxon>Burkholderiales</taxon>
        <taxon>Alcaligenaceae</taxon>
        <taxon>Achromobacter</taxon>
    </lineage>
</organism>
<feature type="chain" id="PRO_5019009751" evidence="8">
    <location>
        <begin position="33"/>
        <end position="878"/>
    </location>
</feature>
<dbReference type="InterPro" id="IPR036942">
    <property type="entry name" value="Beta-barrel_TonB_sf"/>
</dbReference>
<dbReference type="Gene3D" id="3.55.50.30">
    <property type="match status" value="1"/>
</dbReference>
<evidence type="ECO:0000313" key="10">
    <source>
        <dbReference type="EMBL" id="SSW63886.1"/>
    </source>
</evidence>
<dbReference type="PROSITE" id="PS52016">
    <property type="entry name" value="TONB_DEPENDENT_REC_3"/>
    <property type="match status" value="1"/>
</dbReference>
<evidence type="ECO:0000256" key="7">
    <source>
        <dbReference type="PROSITE-ProRule" id="PRU01360"/>
    </source>
</evidence>
<reference evidence="10 11" key="1">
    <citation type="submission" date="2018-07" db="EMBL/GenBank/DDBJ databases">
        <authorList>
            <person name="Peeters C."/>
        </authorList>
    </citation>
    <scope>NUCLEOTIDE SEQUENCE [LARGE SCALE GENOMIC DNA]</scope>
    <source>
        <strain evidence="10 11">LMG 30378</strain>
    </source>
</reference>
<dbReference type="GO" id="GO:0009279">
    <property type="term" value="C:cell outer membrane"/>
    <property type="evidence" value="ECO:0007669"/>
    <property type="project" value="UniProtKB-SubCell"/>
</dbReference>
<dbReference type="SUPFAM" id="SSF56935">
    <property type="entry name" value="Porins"/>
    <property type="match status" value="1"/>
</dbReference>
<dbReference type="InterPro" id="IPR012910">
    <property type="entry name" value="Plug_dom"/>
</dbReference>
<evidence type="ECO:0000256" key="6">
    <source>
        <dbReference type="ARBA" id="ARBA00023237"/>
    </source>
</evidence>
<evidence type="ECO:0000256" key="4">
    <source>
        <dbReference type="ARBA" id="ARBA00022692"/>
    </source>
</evidence>
<gene>
    <name evidence="10" type="primary">fpvA_1</name>
    <name evidence="10" type="ORF">AVE30378_00778</name>
</gene>
<evidence type="ECO:0000256" key="1">
    <source>
        <dbReference type="ARBA" id="ARBA00004571"/>
    </source>
</evidence>
<dbReference type="SMART" id="SM00965">
    <property type="entry name" value="STN"/>
    <property type="match status" value="1"/>
</dbReference>
<accession>A0A446C7R6</accession>
<feature type="domain" description="Secretin/TonB short N-terminal" evidence="9">
    <location>
        <begin position="61"/>
        <end position="112"/>
    </location>
</feature>
<keyword evidence="4 7" id="KW-0812">Transmembrane</keyword>
<dbReference type="AlphaFoldDB" id="A0A446C7R6"/>
<protein>
    <submittedName>
        <fullName evidence="10">Ferripyoverdine receptor</fullName>
    </submittedName>
</protein>
<evidence type="ECO:0000259" key="9">
    <source>
        <dbReference type="SMART" id="SM00965"/>
    </source>
</evidence>
<keyword evidence="2 7" id="KW-0813">Transport</keyword>
<feature type="signal peptide" evidence="8">
    <location>
        <begin position="1"/>
        <end position="32"/>
    </location>
</feature>
<evidence type="ECO:0000256" key="2">
    <source>
        <dbReference type="ARBA" id="ARBA00022448"/>
    </source>
</evidence>
<name>A0A446C7R6_9BURK</name>
<evidence type="ECO:0000256" key="5">
    <source>
        <dbReference type="ARBA" id="ARBA00023136"/>
    </source>
</evidence>
<dbReference type="Gene3D" id="2.40.170.20">
    <property type="entry name" value="TonB-dependent receptor, beta-barrel domain"/>
    <property type="match status" value="1"/>
</dbReference>
<dbReference type="RefSeq" id="WP_129239455.1">
    <property type="nucleotide sequence ID" value="NZ_UFQC01000003.1"/>
</dbReference>
<keyword evidence="6 7" id="KW-0998">Cell outer membrane</keyword>
<comment type="subcellular location">
    <subcellularLocation>
        <location evidence="1 7">Cell outer membrane</location>
        <topology evidence="1 7">Multi-pass membrane protein</topology>
    </subcellularLocation>
</comment>
<comment type="similarity">
    <text evidence="7">Belongs to the TonB-dependent receptor family.</text>
</comment>
<dbReference type="Pfam" id="PF07715">
    <property type="entry name" value="Plug"/>
    <property type="match status" value="1"/>
</dbReference>
<keyword evidence="8" id="KW-0732">Signal</keyword>
<dbReference type="InterPro" id="IPR011662">
    <property type="entry name" value="Secretin/TonB_short_N"/>
</dbReference>
<keyword evidence="5 7" id="KW-0472">Membrane</keyword>
<evidence type="ECO:0000313" key="11">
    <source>
        <dbReference type="Proteomes" id="UP000289465"/>
    </source>
</evidence>
<dbReference type="OrthoDB" id="9766643at2"/>
<dbReference type="Pfam" id="PF07660">
    <property type="entry name" value="STN"/>
    <property type="match status" value="1"/>
</dbReference>
<dbReference type="InterPro" id="IPR039426">
    <property type="entry name" value="TonB-dep_rcpt-like"/>
</dbReference>